<protein>
    <submittedName>
        <fullName evidence="1">Uncharacterized protein</fullName>
    </submittedName>
</protein>
<keyword evidence="2" id="KW-1185">Reference proteome</keyword>
<name>A0A0C2MXG1_THEKT</name>
<dbReference type="EMBL" id="JWZT01001441">
    <property type="protein sequence ID" value="KII72036.1"/>
    <property type="molecule type" value="Genomic_DNA"/>
</dbReference>
<comment type="caution">
    <text evidence="1">The sequence shown here is derived from an EMBL/GenBank/DDBJ whole genome shotgun (WGS) entry which is preliminary data.</text>
</comment>
<reference evidence="1 2" key="1">
    <citation type="journal article" date="2014" name="Genome Biol. Evol.">
        <title>The genome of the myxosporean Thelohanellus kitauei shows adaptations to nutrient acquisition within its fish host.</title>
        <authorList>
            <person name="Yang Y."/>
            <person name="Xiong J."/>
            <person name="Zhou Z."/>
            <person name="Huo F."/>
            <person name="Miao W."/>
            <person name="Ran C."/>
            <person name="Liu Y."/>
            <person name="Zhang J."/>
            <person name="Feng J."/>
            <person name="Wang M."/>
            <person name="Wang M."/>
            <person name="Wang L."/>
            <person name="Yao B."/>
        </authorList>
    </citation>
    <scope>NUCLEOTIDE SEQUENCE [LARGE SCALE GENOMIC DNA]</scope>
    <source>
        <strain evidence="1">Wuqing</strain>
    </source>
</reference>
<evidence type="ECO:0000313" key="2">
    <source>
        <dbReference type="Proteomes" id="UP000031668"/>
    </source>
</evidence>
<gene>
    <name evidence="1" type="ORF">RF11_01737</name>
</gene>
<dbReference type="AlphaFoldDB" id="A0A0C2MXG1"/>
<evidence type="ECO:0000313" key="1">
    <source>
        <dbReference type="EMBL" id="KII72036.1"/>
    </source>
</evidence>
<proteinExistence type="predicted"/>
<accession>A0A0C2MXG1</accession>
<dbReference type="Proteomes" id="UP000031668">
    <property type="component" value="Unassembled WGS sequence"/>
</dbReference>
<organism evidence="1 2">
    <name type="scientific">Thelohanellus kitauei</name>
    <name type="common">Myxosporean</name>
    <dbReference type="NCBI Taxonomy" id="669202"/>
    <lineage>
        <taxon>Eukaryota</taxon>
        <taxon>Metazoa</taxon>
        <taxon>Cnidaria</taxon>
        <taxon>Myxozoa</taxon>
        <taxon>Myxosporea</taxon>
        <taxon>Bivalvulida</taxon>
        <taxon>Platysporina</taxon>
        <taxon>Myxobolidae</taxon>
        <taxon>Thelohanellus</taxon>
    </lineage>
</organism>
<sequence length="135" mass="15373">MTDIFVLMEDNTPVYPNTVCRIYSLKEHSIRVKLNKSESNLIEVGKTPRLHLRVYAFSIQINLEAACKSAHSLPVRPISSMISASGKAPNKACESFWNLLPDPQLLLKHYAKKTHQCTTRIFILTPNNYYDPRGL</sequence>